<dbReference type="GO" id="GO:0016868">
    <property type="term" value="F:intramolecular phosphotransferase activity"/>
    <property type="evidence" value="ECO:0007669"/>
    <property type="project" value="InterPro"/>
</dbReference>
<keyword evidence="6" id="KW-0413">Isomerase</keyword>
<gene>
    <name evidence="11" type="ORF">A6A03_00790</name>
</gene>
<accession>A0A178MEX2</accession>
<evidence type="ECO:0000256" key="4">
    <source>
        <dbReference type="ARBA" id="ARBA00022723"/>
    </source>
</evidence>
<dbReference type="InterPro" id="IPR005845">
    <property type="entry name" value="A-D-PHexomutase_a/b/a-II"/>
</dbReference>
<evidence type="ECO:0000313" key="12">
    <source>
        <dbReference type="Proteomes" id="UP000078287"/>
    </source>
</evidence>
<dbReference type="Gene3D" id="3.40.120.10">
    <property type="entry name" value="Alpha-D-Glucose-1,6-Bisphosphate, subunit A, domain 3"/>
    <property type="match status" value="3"/>
</dbReference>
<evidence type="ECO:0000259" key="8">
    <source>
        <dbReference type="Pfam" id="PF02878"/>
    </source>
</evidence>
<dbReference type="EMBL" id="LWQS01000038">
    <property type="protein sequence ID" value="OAN47312.1"/>
    <property type="molecule type" value="Genomic_DNA"/>
</dbReference>
<keyword evidence="3" id="KW-0597">Phosphoprotein</keyword>
<evidence type="ECO:0000259" key="7">
    <source>
        <dbReference type="Pfam" id="PF00408"/>
    </source>
</evidence>
<evidence type="ECO:0000256" key="6">
    <source>
        <dbReference type="ARBA" id="ARBA00023235"/>
    </source>
</evidence>
<dbReference type="Pfam" id="PF00408">
    <property type="entry name" value="PGM_PMM_IV"/>
    <property type="match status" value="1"/>
</dbReference>
<feature type="domain" description="Alpha-D-phosphohexomutase alpha/beta/alpha" evidence="8">
    <location>
        <begin position="9"/>
        <end position="117"/>
    </location>
</feature>
<feature type="domain" description="Alpha-D-phosphohexomutase C-terminal" evidence="7">
    <location>
        <begin position="399"/>
        <end position="449"/>
    </location>
</feature>
<dbReference type="GO" id="GO:0005975">
    <property type="term" value="P:carbohydrate metabolic process"/>
    <property type="evidence" value="ECO:0007669"/>
    <property type="project" value="InterPro"/>
</dbReference>
<organism evidence="11 12">
    <name type="scientific">Chloroflexus islandicus</name>
    <dbReference type="NCBI Taxonomy" id="1707952"/>
    <lineage>
        <taxon>Bacteria</taxon>
        <taxon>Bacillati</taxon>
        <taxon>Chloroflexota</taxon>
        <taxon>Chloroflexia</taxon>
        <taxon>Chloroflexales</taxon>
        <taxon>Chloroflexineae</taxon>
        <taxon>Chloroflexaceae</taxon>
        <taxon>Chloroflexus</taxon>
    </lineage>
</organism>
<evidence type="ECO:0000259" key="10">
    <source>
        <dbReference type="Pfam" id="PF02880"/>
    </source>
</evidence>
<dbReference type="InterPro" id="IPR016055">
    <property type="entry name" value="A-D-PHexomutase_a/b/a-I/II/III"/>
</dbReference>
<dbReference type="GO" id="GO:0046872">
    <property type="term" value="F:metal ion binding"/>
    <property type="evidence" value="ECO:0007669"/>
    <property type="project" value="UniProtKB-KW"/>
</dbReference>
<dbReference type="InterPro" id="IPR005841">
    <property type="entry name" value="Alpha-D-phosphohexomutase_SF"/>
</dbReference>
<comment type="caution">
    <text evidence="11">The sequence shown here is derived from an EMBL/GenBank/DDBJ whole genome shotgun (WGS) entry which is preliminary data.</text>
</comment>
<protein>
    <submittedName>
        <fullName evidence="11">Phosphomannomutase</fullName>
    </submittedName>
</protein>
<proteinExistence type="inferred from homology"/>
<evidence type="ECO:0000256" key="2">
    <source>
        <dbReference type="ARBA" id="ARBA00010231"/>
    </source>
</evidence>
<name>A0A178MEX2_9CHLR</name>
<dbReference type="InterPro" id="IPR005846">
    <property type="entry name" value="A-D-PHexomutase_a/b/a-III"/>
</dbReference>
<evidence type="ECO:0000256" key="5">
    <source>
        <dbReference type="ARBA" id="ARBA00022842"/>
    </source>
</evidence>
<comment type="similarity">
    <text evidence="2">Belongs to the phosphohexose mutase family.</text>
</comment>
<dbReference type="InterPro" id="IPR005844">
    <property type="entry name" value="A-D-PHexomutase_a/b/a-I"/>
</dbReference>
<dbReference type="OrthoDB" id="9806956at2"/>
<dbReference type="Pfam" id="PF02878">
    <property type="entry name" value="PGM_PMM_I"/>
    <property type="match status" value="1"/>
</dbReference>
<dbReference type="InterPro" id="IPR005843">
    <property type="entry name" value="A-D-PHexomutase_C"/>
</dbReference>
<dbReference type="Proteomes" id="UP000078287">
    <property type="component" value="Unassembled WGS sequence"/>
</dbReference>
<feature type="domain" description="Alpha-D-phosphohexomutase alpha/beta/alpha" evidence="10">
    <location>
        <begin position="263"/>
        <end position="365"/>
    </location>
</feature>
<feature type="domain" description="Alpha-D-phosphohexomutase alpha/beta/alpha" evidence="9">
    <location>
        <begin position="159"/>
        <end position="257"/>
    </location>
</feature>
<dbReference type="Pfam" id="PF02880">
    <property type="entry name" value="PGM_PMM_III"/>
    <property type="match status" value="1"/>
</dbReference>
<dbReference type="STRING" id="1707952.A6A03_00790"/>
<dbReference type="PRINTS" id="PR00509">
    <property type="entry name" value="PGMPMM"/>
</dbReference>
<sequence length="459" mass="50036">MGVSLNHTIFRAYDIRGIVEVDLDEGIYEVLGRAAGTLFRNEGRRRIVVARDARLSSPRFQAALMEGLRATGMDVLDIGMVATPVMYFAVEALGADAGAIVSASHNPPEFNGLKLRRAEPRFGSEPLPSEAIQAVGTIAASGHFAQGTGHYEQVDIGPAYIESARRWIDFGHRRPRVVLDGGNGVAGPLAMAMYEALGIEVIPLFIEPDGTFPNHHPDPLKVENLRDLQAAVREHRADLGIGLDGDGDRLGVVDEAGEVVFADRYLIALAKAMLAKRKGPVVFDVKCSAVLPQAIRELGGEPVMWKTGYTSLSAKMREVDAVLGGELSGHTIFPFPGRYFDDGAFAGAMLLHALGELGQTLREALAPYPLLPSIDEGRIPFPEERKFAVIDFLRERFAGKYPLIDIDGVRVDFGDGWGLVRASNTEPAITTRFEAQTWERACAIRDEMLSVVEEFRTQA</sequence>
<evidence type="ECO:0000259" key="9">
    <source>
        <dbReference type="Pfam" id="PF02879"/>
    </source>
</evidence>
<evidence type="ECO:0000313" key="11">
    <source>
        <dbReference type="EMBL" id="OAN47312.1"/>
    </source>
</evidence>
<keyword evidence="4" id="KW-0479">Metal-binding</keyword>
<dbReference type="Gene3D" id="3.30.310.50">
    <property type="entry name" value="Alpha-D-phosphohexomutase, C-terminal domain"/>
    <property type="match status" value="1"/>
</dbReference>
<comment type="cofactor">
    <cofactor evidence="1">
        <name>Mg(2+)</name>
        <dbReference type="ChEBI" id="CHEBI:18420"/>
    </cofactor>
</comment>
<keyword evidence="5" id="KW-0460">Magnesium</keyword>
<reference evidence="11 12" key="1">
    <citation type="submission" date="2016-04" db="EMBL/GenBank/DDBJ databases">
        <title>Chloroflexus islandicus sp. nov., a thermophilic filamentous anoxygenic phototrophic bacterium from geyser Strokkur (Iceland).</title>
        <authorList>
            <person name="Gaisin V.A."/>
            <person name="Kalashnikov A.M."/>
            <person name="Sukhacheva M.V."/>
            <person name="Grouzdev D.S."/>
            <person name="Ivanov T.M."/>
            <person name="Kuznetsov B."/>
            <person name="Gorlenko V.M."/>
        </authorList>
    </citation>
    <scope>NUCLEOTIDE SEQUENCE [LARGE SCALE GENOMIC DNA]</scope>
    <source>
        <strain evidence="12">isl-2</strain>
    </source>
</reference>
<evidence type="ECO:0000256" key="3">
    <source>
        <dbReference type="ARBA" id="ARBA00022553"/>
    </source>
</evidence>
<dbReference type="SUPFAM" id="SSF53738">
    <property type="entry name" value="Phosphoglucomutase, first 3 domains"/>
    <property type="match status" value="3"/>
</dbReference>
<dbReference type="AlphaFoldDB" id="A0A178MEX2"/>
<dbReference type="PANTHER" id="PTHR43771">
    <property type="entry name" value="PHOSPHOMANNOMUTASE"/>
    <property type="match status" value="1"/>
</dbReference>
<keyword evidence="12" id="KW-1185">Reference proteome</keyword>
<dbReference type="Pfam" id="PF02879">
    <property type="entry name" value="PGM_PMM_II"/>
    <property type="match status" value="1"/>
</dbReference>
<dbReference type="CDD" id="cd03089">
    <property type="entry name" value="PMM_PGM"/>
    <property type="match status" value="1"/>
</dbReference>
<dbReference type="RefSeq" id="WP_066784333.1">
    <property type="nucleotide sequence ID" value="NZ_LWQS01000038.1"/>
</dbReference>
<dbReference type="PANTHER" id="PTHR43771:SF2">
    <property type="entry name" value="PHOSPHOMANNOMUTASE_PHOSPHOGLUCOMUTASE"/>
    <property type="match status" value="1"/>
</dbReference>
<dbReference type="InterPro" id="IPR036900">
    <property type="entry name" value="A-D-PHexomutase_C_sf"/>
</dbReference>
<dbReference type="SUPFAM" id="SSF55957">
    <property type="entry name" value="Phosphoglucomutase, C-terminal domain"/>
    <property type="match status" value="1"/>
</dbReference>
<evidence type="ECO:0000256" key="1">
    <source>
        <dbReference type="ARBA" id="ARBA00001946"/>
    </source>
</evidence>